<accession>A0A8D8F874</accession>
<proteinExistence type="predicted"/>
<reference evidence="1" key="1">
    <citation type="submission" date="2021-05" db="EMBL/GenBank/DDBJ databases">
        <authorList>
            <person name="Alioto T."/>
            <person name="Alioto T."/>
            <person name="Gomez Garrido J."/>
        </authorList>
    </citation>
    <scope>NUCLEOTIDE SEQUENCE</scope>
</reference>
<organism evidence="1">
    <name type="scientific">Culex pipiens</name>
    <name type="common">House mosquito</name>
    <dbReference type="NCBI Taxonomy" id="7175"/>
    <lineage>
        <taxon>Eukaryota</taxon>
        <taxon>Metazoa</taxon>
        <taxon>Ecdysozoa</taxon>
        <taxon>Arthropoda</taxon>
        <taxon>Hexapoda</taxon>
        <taxon>Insecta</taxon>
        <taxon>Pterygota</taxon>
        <taxon>Neoptera</taxon>
        <taxon>Endopterygota</taxon>
        <taxon>Diptera</taxon>
        <taxon>Nematocera</taxon>
        <taxon>Culicoidea</taxon>
        <taxon>Culicidae</taxon>
        <taxon>Culicinae</taxon>
        <taxon>Culicini</taxon>
        <taxon>Culex</taxon>
        <taxon>Culex</taxon>
    </lineage>
</organism>
<dbReference type="EMBL" id="HBUE01040736">
    <property type="protein sequence ID" value="CAG6460499.1"/>
    <property type="molecule type" value="Transcribed_RNA"/>
</dbReference>
<name>A0A8D8F874_CULPI</name>
<evidence type="ECO:0000313" key="1">
    <source>
        <dbReference type="EMBL" id="CAG6460499.1"/>
    </source>
</evidence>
<protein>
    <submittedName>
        <fullName evidence="1">(northern house mosquito) hypothetical protein</fullName>
    </submittedName>
</protein>
<sequence length="303" mass="32443">MSIKSVKVHVDSVTSYPRTYSPHLQVVTSVSQRLVSVRIVSQVVSQSSSAIGFGSSLSEKTSLFSCGTSGSGLRFFDLATLNITQLSGRSILVSSTKGTSAIPGCRRSFVWAWFWVVGRFGRVGRRLRDVVRLVVKLGRVASLSSESGWSNRGSFGSSLALSESVSSRECIVSLREVRAWVSGKSSIRSSFVLIASACCPLSCSSSSTSSVRIVSSTSSSSSLVSFRSVTFVVWSAESVVVSCCVLSMYGPTNWSRRSSSSVSCSWYASAYRPRSCPSVQSTRPVGTSYGAAVCRRRSTLNAL</sequence>
<dbReference type="AlphaFoldDB" id="A0A8D8F874"/>